<keyword evidence="6" id="KW-0325">Glycoprotein</keyword>
<dbReference type="PANTHER" id="PTHR33048:SF143">
    <property type="entry name" value="EXTRACELLULAR MEMBRANE PROTEIN CFEM DOMAIN-CONTAINING PROTEIN-RELATED"/>
    <property type="match status" value="1"/>
</dbReference>
<dbReference type="SMART" id="SM00747">
    <property type="entry name" value="CFEM"/>
    <property type="match status" value="1"/>
</dbReference>
<evidence type="ECO:0000256" key="16">
    <source>
        <dbReference type="SAM" id="SignalP"/>
    </source>
</evidence>
<keyword evidence="12" id="KW-0449">Lipoprotein</keyword>
<keyword evidence="11 14" id="KW-1015">Disulfide bond</keyword>
<dbReference type="AlphaFoldDB" id="A0A6A6WTG1"/>
<keyword evidence="5" id="KW-0964">Secreted</keyword>
<dbReference type="PROSITE" id="PS52012">
    <property type="entry name" value="CFEM"/>
    <property type="match status" value="1"/>
</dbReference>
<keyword evidence="7 15" id="KW-0812">Transmembrane</keyword>
<keyword evidence="19" id="KW-1185">Reference proteome</keyword>
<feature type="transmembrane region" description="Helical" evidence="15">
    <location>
        <begin position="214"/>
        <end position="236"/>
    </location>
</feature>
<dbReference type="GO" id="GO:0098552">
    <property type="term" value="C:side of membrane"/>
    <property type="evidence" value="ECO:0007669"/>
    <property type="project" value="UniProtKB-KW"/>
</dbReference>
<evidence type="ECO:0000256" key="5">
    <source>
        <dbReference type="ARBA" id="ARBA00022525"/>
    </source>
</evidence>
<feature type="disulfide bond" evidence="14">
    <location>
        <begin position="48"/>
        <end position="55"/>
    </location>
</feature>
<dbReference type="InterPro" id="IPR052337">
    <property type="entry name" value="SAT4-like"/>
</dbReference>
<keyword evidence="9 15" id="KW-1133">Transmembrane helix</keyword>
<feature type="transmembrane region" description="Helical" evidence="15">
    <location>
        <begin position="134"/>
        <end position="152"/>
    </location>
</feature>
<evidence type="ECO:0000256" key="7">
    <source>
        <dbReference type="ARBA" id="ARBA00022692"/>
    </source>
</evidence>
<dbReference type="EMBL" id="MU002348">
    <property type="protein sequence ID" value="KAF2787208.1"/>
    <property type="molecule type" value="Genomic_DNA"/>
</dbReference>
<comment type="similarity">
    <text evidence="13">Belongs to the SAT4 family.</text>
</comment>
<reference evidence="18" key="1">
    <citation type="journal article" date="2020" name="Stud. Mycol.">
        <title>101 Dothideomycetes genomes: a test case for predicting lifestyles and emergence of pathogens.</title>
        <authorList>
            <person name="Haridas S."/>
            <person name="Albert R."/>
            <person name="Binder M."/>
            <person name="Bloem J."/>
            <person name="Labutti K."/>
            <person name="Salamov A."/>
            <person name="Andreopoulos B."/>
            <person name="Baker S."/>
            <person name="Barry K."/>
            <person name="Bills G."/>
            <person name="Bluhm B."/>
            <person name="Cannon C."/>
            <person name="Castanera R."/>
            <person name="Culley D."/>
            <person name="Daum C."/>
            <person name="Ezra D."/>
            <person name="Gonzalez J."/>
            <person name="Henrissat B."/>
            <person name="Kuo A."/>
            <person name="Liang C."/>
            <person name="Lipzen A."/>
            <person name="Lutzoni F."/>
            <person name="Magnuson J."/>
            <person name="Mondo S."/>
            <person name="Nolan M."/>
            <person name="Ohm R."/>
            <person name="Pangilinan J."/>
            <person name="Park H.-J."/>
            <person name="Ramirez L."/>
            <person name="Alfaro M."/>
            <person name="Sun H."/>
            <person name="Tritt A."/>
            <person name="Yoshinaga Y."/>
            <person name="Zwiers L.-H."/>
            <person name="Turgeon B."/>
            <person name="Goodwin S."/>
            <person name="Spatafora J."/>
            <person name="Crous P."/>
            <person name="Grigoriev I."/>
        </authorList>
    </citation>
    <scope>NUCLEOTIDE SEQUENCE</scope>
    <source>
        <strain evidence="18">CBS 109.77</strain>
    </source>
</reference>
<evidence type="ECO:0000256" key="15">
    <source>
        <dbReference type="SAM" id="Phobius"/>
    </source>
</evidence>
<evidence type="ECO:0000256" key="8">
    <source>
        <dbReference type="ARBA" id="ARBA00022729"/>
    </source>
</evidence>
<evidence type="ECO:0000256" key="11">
    <source>
        <dbReference type="ARBA" id="ARBA00023157"/>
    </source>
</evidence>
<evidence type="ECO:0000313" key="18">
    <source>
        <dbReference type="EMBL" id="KAF2787208.1"/>
    </source>
</evidence>
<organism evidence="18 19">
    <name type="scientific">Melanomma pulvis-pyrius CBS 109.77</name>
    <dbReference type="NCBI Taxonomy" id="1314802"/>
    <lineage>
        <taxon>Eukaryota</taxon>
        <taxon>Fungi</taxon>
        <taxon>Dikarya</taxon>
        <taxon>Ascomycota</taxon>
        <taxon>Pezizomycotina</taxon>
        <taxon>Dothideomycetes</taxon>
        <taxon>Pleosporomycetidae</taxon>
        <taxon>Pleosporales</taxon>
        <taxon>Melanommataceae</taxon>
        <taxon>Melanomma</taxon>
    </lineage>
</organism>
<evidence type="ECO:0000259" key="17">
    <source>
        <dbReference type="PROSITE" id="PS52012"/>
    </source>
</evidence>
<dbReference type="Pfam" id="PF20684">
    <property type="entry name" value="Fung_rhodopsin"/>
    <property type="match status" value="1"/>
</dbReference>
<dbReference type="GO" id="GO:0005576">
    <property type="term" value="C:extracellular region"/>
    <property type="evidence" value="ECO:0007669"/>
    <property type="project" value="UniProtKB-SubCell"/>
</dbReference>
<dbReference type="Proteomes" id="UP000799757">
    <property type="component" value="Unassembled WGS sequence"/>
</dbReference>
<protein>
    <recommendedName>
        <fullName evidence="17">CFEM domain-containing protein</fullName>
    </recommendedName>
</protein>
<keyword evidence="8 16" id="KW-0732">Signal</keyword>
<accession>A0A6A6WTG1</accession>
<evidence type="ECO:0000256" key="6">
    <source>
        <dbReference type="ARBA" id="ARBA00022622"/>
    </source>
</evidence>
<evidence type="ECO:0000256" key="10">
    <source>
        <dbReference type="ARBA" id="ARBA00023136"/>
    </source>
</evidence>
<feature type="chain" id="PRO_5025654023" description="CFEM domain-containing protein" evidence="16">
    <location>
        <begin position="21"/>
        <end position="447"/>
    </location>
</feature>
<comment type="subcellular location">
    <subcellularLocation>
        <location evidence="2">Membrane</location>
        <topology evidence="2">Lipid-anchor</topology>
        <topology evidence="2">GPI-anchor</topology>
    </subcellularLocation>
    <subcellularLocation>
        <location evidence="1">Membrane</location>
        <topology evidence="1">Multi-pass membrane protein</topology>
    </subcellularLocation>
    <subcellularLocation>
        <location evidence="3">Secreted</location>
    </subcellularLocation>
</comment>
<comment type="similarity">
    <text evidence="4">Belongs to the RBT5 family.</text>
</comment>
<dbReference type="PANTHER" id="PTHR33048">
    <property type="entry name" value="PTH11-LIKE INTEGRAL MEMBRANE PROTEIN (AFU_ORTHOLOGUE AFUA_5G11245)"/>
    <property type="match status" value="1"/>
</dbReference>
<feature type="transmembrane region" description="Helical" evidence="15">
    <location>
        <begin position="299"/>
        <end position="322"/>
    </location>
</feature>
<dbReference type="Pfam" id="PF05730">
    <property type="entry name" value="CFEM"/>
    <property type="match status" value="1"/>
</dbReference>
<feature type="signal peptide" evidence="16">
    <location>
        <begin position="1"/>
        <end position="20"/>
    </location>
</feature>
<comment type="caution">
    <text evidence="14">Lacks conserved residue(s) required for the propagation of feature annotation.</text>
</comment>
<keyword evidence="10 15" id="KW-0472">Membrane</keyword>
<evidence type="ECO:0000256" key="9">
    <source>
        <dbReference type="ARBA" id="ARBA00022989"/>
    </source>
</evidence>
<dbReference type="InterPro" id="IPR008427">
    <property type="entry name" value="Extracellular_membr_CFEM_dom"/>
</dbReference>
<evidence type="ECO:0000256" key="14">
    <source>
        <dbReference type="PROSITE-ProRule" id="PRU01356"/>
    </source>
</evidence>
<feature type="domain" description="CFEM" evidence="17">
    <location>
        <begin position="7"/>
        <end position="114"/>
    </location>
</feature>
<evidence type="ECO:0000256" key="1">
    <source>
        <dbReference type="ARBA" id="ARBA00004141"/>
    </source>
</evidence>
<evidence type="ECO:0000256" key="2">
    <source>
        <dbReference type="ARBA" id="ARBA00004589"/>
    </source>
</evidence>
<dbReference type="InterPro" id="IPR049326">
    <property type="entry name" value="Rhodopsin_dom_fungi"/>
</dbReference>
<evidence type="ECO:0000256" key="12">
    <source>
        <dbReference type="ARBA" id="ARBA00023288"/>
    </source>
</evidence>
<keyword evidence="6" id="KW-0336">GPI-anchor</keyword>
<dbReference type="OrthoDB" id="2496787at2759"/>
<feature type="disulfide bond" evidence="14">
    <location>
        <begin position="38"/>
        <end position="69"/>
    </location>
</feature>
<feature type="disulfide bond" evidence="14">
    <location>
        <begin position="34"/>
        <end position="74"/>
    </location>
</feature>
<evidence type="ECO:0000256" key="4">
    <source>
        <dbReference type="ARBA" id="ARBA00010031"/>
    </source>
</evidence>
<sequence length="447" mass="49539">MKTLVNLLFLLLALVPFTFAQGSIADSIASLPPCAISCLVTAVKASPCTLTNQTCICTNSALQGSVEACVFKTCTVKEGLTTKNTTMTTCGAPIRSKVKLGRTVGITLGCVSAIFVATRIGYKLAVSRTELGWDDYFIVITFMFGIPNTILIDRGTFMSGLGQDIWTVPFAEITRFVRFFYVLEIFYFLELALLKLSLLFFYERIFPARNIKRVMWATIIFNCVFGLTFVIVAIFQCRPISHYWDKWDGEHEGKCININALAWANAAISIALDIWMLAIPLSQLVHLKLAWKKKIGVAMMFFVGTFVTVVSILRLQSLVSFANSHNPTWDQWDVSNWSTIEINVGIMCACMPAMRVILVRLFPKVLGTTTNASYHAKYGNRSQDLVKSGFSAHVGKSKNGTGNASVINYTKTFEVQHGDNDEEVLVQMNDLGNKGKVTSNHSSEISL</sequence>
<gene>
    <name evidence="18" type="ORF">K505DRAFT_329826</name>
</gene>
<proteinExistence type="inferred from homology"/>
<feature type="transmembrane region" description="Helical" evidence="15">
    <location>
        <begin position="104"/>
        <end position="122"/>
    </location>
</feature>
<name>A0A6A6WTG1_9PLEO</name>
<evidence type="ECO:0000256" key="13">
    <source>
        <dbReference type="ARBA" id="ARBA00038359"/>
    </source>
</evidence>
<evidence type="ECO:0000313" key="19">
    <source>
        <dbReference type="Proteomes" id="UP000799757"/>
    </source>
</evidence>
<feature type="transmembrane region" description="Helical" evidence="15">
    <location>
        <begin position="256"/>
        <end position="278"/>
    </location>
</feature>
<feature type="transmembrane region" description="Helical" evidence="15">
    <location>
        <begin position="342"/>
        <end position="362"/>
    </location>
</feature>
<feature type="disulfide bond" evidence="14">
    <location>
        <begin position="57"/>
        <end position="90"/>
    </location>
</feature>
<evidence type="ECO:0000256" key="3">
    <source>
        <dbReference type="ARBA" id="ARBA00004613"/>
    </source>
</evidence>
<feature type="transmembrane region" description="Helical" evidence="15">
    <location>
        <begin position="179"/>
        <end position="202"/>
    </location>
</feature>